<comment type="caution">
    <text evidence="6">The sequence shown here is derived from an EMBL/GenBank/DDBJ whole genome shotgun (WGS) entry which is preliminary data.</text>
</comment>
<evidence type="ECO:0000256" key="4">
    <source>
        <dbReference type="PROSITE-ProRule" id="PRU00335"/>
    </source>
</evidence>
<feature type="domain" description="HTH tetR-type" evidence="5">
    <location>
        <begin position="9"/>
        <end position="69"/>
    </location>
</feature>
<feature type="DNA-binding region" description="H-T-H motif" evidence="4">
    <location>
        <begin position="32"/>
        <end position="51"/>
    </location>
</feature>
<dbReference type="Pfam" id="PF00440">
    <property type="entry name" value="TetR_N"/>
    <property type="match status" value="1"/>
</dbReference>
<dbReference type="SUPFAM" id="SSF48498">
    <property type="entry name" value="Tetracyclin repressor-like, C-terminal domain"/>
    <property type="match status" value="1"/>
</dbReference>
<dbReference type="GO" id="GO:0003677">
    <property type="term" value="F:DNA binding"/>
    <property type="evidence" value="ECO:0007669"/>
    <property type="project" value="UniProtKB-UniRule"/>
</dbReference>
<dbReference type="Gene3D" id="1.10.357.10">
    <property type="entry name" value="Tetracycline Repressor, domain 2"/>
    <property type="match status" value="1"/>
</dbReference>
<dbReference type="Proteomes" id="UP000290848">
    <property type="component" value="Unassembled WGS sequence"/>
</dbReference>
<proteinExistence type="predicted"/>
<name>A0A4Q0M6F2_9SPHI</name>
<dbReference type="PROSITE" id="PS50977">
    <property type="entry name" value="HTH_TETR_2"/>
    <property type="match status" value="1"/>
</dbReference>
<organism evidence="6 7">
    <name type="scientific">Arcticibacter tournemirensis</name>
    <dbReference type="NCBI Taxonomy" id="699437"/>
    <lineage>
        <taxon>Bacteria</taxon>
        <taxon>Pseudomonadati</taxon>
        <taxon>Bacteroidota</taxon>
        <taxon>Sphingobacteriia</taxon>
        <taxon>Sphingobacteriales</taxon>
        <taxon>Sphingobacteriaceae</taxon>
        <taxon>Arcticibacter</taxon>
    </lineage>
</organism>
<dbReference type="AlphaFoldDB" id="A0A4Q0M6F2"/>
<dbReference type="EMBL" id="RXOC01000010">
    <property type="protein sequence ID" value="RXF68564.1"/>
    <property type="molecule type" value="Genomic_DNA"/>
</dbReference>
<evidence type="ECO:0000256" key="3">
    <source>
        <dbReference type="ARBA" id="ARBA00023163"/>
    </source>
</evidence>
<evidence type="ECO:0000313" key="7">
    <source>
        <dbReference type="Proteomes" id="UP000290848"/>
    </source>
</evidence>
<keyword evidence="2 4" id="KW-0238">DNA-binding</keyword>
<keyword evidence="1" id="KW-0805">Transcription regulation</keyword>
<dbReference type="InterPro" id="IPR001647">
    <property type="entry name" value="HTH_TetR"/>
</dbReference>
<dbReference type="InterPro" id="IPR011075">
    <property type="entry name" value="TetR_C"/>
</dbReference>
<dbReference type="InterPro" id="IPR036271">
    <property type="entry name" value="Tet_transcr_reg_TetR-rel_C_sf"/>
</dbReference>
<reference evidence="6 7" key="1">
    <citation type="submission" date="2018-12" db="EMBL/GenBank/DDBJ databases">
        <title>The Draft Genome Sequence of the Soil Bacterium Pedobacter tournemirensis R1.</title>
        <authorList>
            <person name="He J."/>
        </authorList>
    </citation>
    <scope>NUCLEOTIDE SEQUENCE [LARGE SCALE GENOMIC DNA]</scope>
    <source>
        <strain evidence="6 7">R1</strain>
    </source>
</reference>
<dbReference type="PANTHER" id="PTHR47506:SF3">
    <property type="entry name" value="HTH-TYPE TRANSCRIPTIONAL REGULATOR LMRA"/>
    <property type="match status" value="1"/>
</dbReference>
<accession>A0A4Q0M6F2</accession>
<dbReference type="RefSeq" id="WP_128770196.1">
    <property type="nucleotide sequence ID" value="NZ_RXOC01000010.1"/>
</dbReference>
<evidence type="ECO:0000256" key="2">
    <source>
        <dbReference type="ARBA" id="ARBA00023125"/>
    </source>
</evidence>
<sequence>MTEKLSKAERTRQFIIQTTAGIFNTKGYAGTSLTDLTEATGLTKGSIYGNFENKDEVALAAFDFNLDQVKTLVDQNMAKASSCYEKLMAFVNVYDKINRSGSPRGGCPVLNTAVEADDTHALLKNKAATAINQWRSRIAELLRTGIENGEFHPETNAHQLSISIVALIEGGIMITKVTDDKNNFEHITRTVQLILSRIQINKS</sequence>
<evidence type="ECO:0000259" key="5">
    <source>
        <dbReference type="PROSITE" id="PS50977"/>
    </source>
</evidence>
<dbReference type="InterPro" id="IPR009057">
    <property type="entry name" value="Homeodomain-like_sf"/>
</dbReference>
<dbReference type="PANTHER" id="PTHR47506">
    <property type="entry name" value="TRANSCRIPTIONAL REGULATORY PROTEIN"/>
    <property type="match status" value="1"/>
</dbReference>
<gene>
    <name evidence="6" type="ORF">EKH83_14620</name>
</gene>
<evidence type="ECO:0000256" key="1">
    <source>
        <dbReference type="ARBA" id="ARBA00023015"/>
    </source>
</evidence>
<keyword evidence="3" id="KW-0804">Transcription</keyword>
<dbReference type="SUPFAM" id="SSF46689">
    <property type="entry name" value="Homeodomain-like"/>
    <property type="match status" value="1"/>
</dbReference>
<protein>
    <submittedName>
        <fullName evidence="6">TetR/AcrR family transcriptional regulator</fullName>
    </submittedName>
</protein>
<dbReference type="Pfam" id="PF16925">
    <property type="entry name" value="TetR_C_13"/>
    <property type="match status" value="1"/>
</dbReference>
<dbReference type="PRINTS" id="PR00455">
    <property type="entry name" value="HTHTETR"/>
</dbReference>
<evidence type="ECO:0000313" key="6">
    <source>
        <dbReference type="EMBL" id="RXF68564.1"/>
    </source>
</evidence>